<evidence type="ECO:0000313" key="3">
    <source>
        <dbReference type="WBParaSite" id="ACRNAN_scaffold12122.g32678.t1"/>
    </source>
</evidence>
<dbReference type="Pfam" id="PF05585">
    <property type="entry name" value="DUF1758"/>
    <property type="match status" value="1"/>
</dbReference>
<dbReference type="Proteomes" id="UP000887540">
    <property type="component" value="Unplaced"/>
</dbReference>
<proteinExistence type="predicted"/>
<evidence type="ECO:0000313" key="2">
    <source>
        <dbReference type="Proteomes" id="UP000887540"/>
    </source>
</evidence>
<dbReference type="InterPro" id="IPR008737">
    <property type="entry name" value="DUF1758"/>
</dbReference>
<dbReference type="WBParaSite" id="ACRNAN_scaffold12122.g32678.t1">
    <property type="protein sequence ID" value="ACRNAN_scaffold12122.g32678.t1"/>
    <property type="gene ID" value="ACRNAN_scaffold12122.g32678"/>
</dbReference>
<accession>A0A914CLH3</accession>
<feature type="domain" description="DUF1758" evidence="1">
    <location>
        <begin position="14"/>
        <end position="163"/>
    </location>
</feature>
<evidence type="ECO:0000259" key="1">
    <source>
        <dbReference type="Pfam" id="PF05585"/>
    </source>
</evidence>
<reference evidence="3" key="1">
    <citation type="submission" date="2022-11" db="UniProtKB">
        <authorList>
            <consortium name="WormBaseParasite"/>
        </authorList>
    </citation>
    <scope>IDENTIFICATION</scope>
</reference>
<dbReference type="AlphaFoldDB" id="A0A914CLH3"/>
<sequence length="166" mass="18777">MEAQLLTCAKTRVFNPDDPSKLLKINSFFDKGAVPHCWVTKRLAESLQLKENPCHVWVTVFDTIPQKKESADVRLGLRLSDGTHHYIDCKVVDKISPKPVKAIIAYSSDRKVNLDTDFLVPSFVEIDLLLDQRHCDIIKEDEGRRRLNSGFKLVPSKIGNLISGYG</sequence>
<organism evidence="2 3">
    <name type="scientific">Acrobeloides nanus</name>
    <dbReference type="NCBI Taxonomy" id="290746"/>
    <lineage>
        <taxon>Eukaryota</taxon>
        <taxon>Metazoa</taxon>
        <taxon>Ecdysozoa</taxon>
        <taxon>Nematoda</taxon>
        <taxon>Chromadorea</taxon>
        <taxon>Rhabditida</taxon>
        <taxon>Tylenchina</taxon>
        <taxon>Cephalobomorpha</taxon>
        <taxon>Cephaloboidea</taxon>
        <taxon>Cephalobidae</taxon>
        <taxon>Acrobeloides</taxon>
    </lineage>
</organism>
<protein>
    <submittedName>
        <fullName evidence="3">Peptidase aspartic putative domain-containing protein</fullName>
    </submittedName>
</protein>
<keyword evidence="2" id="KW-1185">Reference proteome</keyword>
<name>A0A914CLH3_9BILA</name>